<dbReference type="EMBL" id="BSNM01000016">
    <property type="protein sequence ID" value="GLQ33092.1"/>
    <property type="molecule type" value="Genomic_DNA"/>
</dbReference>
<feature type="compositionally biased region" description="Low complexity" evidence="1">
    <location>
        <begin position="227"/>
        <end position="243"/>
    </location>
</feature>
<feature type="region of interest" description="Disordered" evidence="1">
    <location>
        <begin position="224"/>
        <end position="268"/>
    </location>
</feature>
<proteinExistence type="predicted"/>
<dbReference type="SUPFAM" id="SSF53850">
    <property type="entry name" value="Periplasmic binding protein-like II"/>
    <property type="match status" value="1"/>
</dbReference>
<evidence type="ECO:0000313" key="2">
    <source>
        <dbReference type="EMBL" id="GLQ33092.1"/>
    </source>
</evidence>
<dbReference type="Gene3D" id="3.40.190.10">
    <property type="entry name" value="Periplasmic binding protein-like II"/>
    <property type="match status" value="2"/>
</dbReference>
<keyword evidence="3" id="KW-1185">Reference proteome</keyword>
<reference evidence="2" key="1">
    <citation type="journal article" date="2014" name="Int. J. Syst. Evol. Microbiol.">
        <title>Complete genome sequence of Corynebacterium casei LMG S-19264T (=DSM 44701T), isolated from a smear-ripened cheese.</title>
        <authorList>
            <consortium name="US DOE Joint Genome Institute (JGI-PGF)"/>
            <person name="Walter F."/>
            <person name="Albersmeier A."/>
            <person name="Kalinowski J."/>
            <person name="Ruckert C."/>
        </authorList>
    </citation>
    <scope>NUCLEOTIDE SEQUENCE</scope>
    <source>
        <strain evidence="2">NBRC 110071</strain>
    </source>
</reference>
<feature type="compositionally biased region" description="Polar residues" evidence="1">
    <location>
        <begin position="258"/>
        <end position="268"/>
    </location>
</feature>
<dbReference type="RefSeq" id="WP_284383332.1">
    <property type="nucleotide sequence ID" value="NZ_BSNM01000016.1"/>
</dbReference>
<evidence type="ECO:0008006" key="4">
    <source>
        <dbReference type="Google" id="ProtNLM"/>
    </source>
</evidence>
<accession>A0AA37SEN7</accession>
<dbReference type="AlphaFoldDB" id="A0AA37SEN7"/>
<evidence type="ECO:0000313" key="3">
    <source>
        <dbReference type="Proteomes" id="UP001161389"/>
    </source>
</evidence>
<reference evidence="2" key="2">
    <citation type="submission" date="2023-01" db="EMBL/GenBank/DDBJ databases">
        <title>Draft genome sequence of Litoribrevibacter albus strain NBRC 110071.</title>
        <authorList>
            <person name="Sun Q."/>
            <person name="Mori K."/>
        </authorList>
    </citation>
    <scope>NUCLEOTIDE SEQUENCE</scope>
    <source>
        <strain evidence="2">NBRC 110071</strain>
    </source>
</reference>
<protein>
    <recommendedName>
        <fullName evidence="4">Transporter substrate-binding domain-containing protein</fullName>
    </recommendedName>
</protein>
<evidence type="ECO:0000256" key="1">
    <source>
        <dbReference type="SAM" id="MobiDB-lite"/>
    </source>
</evidence>
<organism evidence="2 3">
    <name type="scientific">Litoribrevibacter albus</name>
    <dbReference type="NCBI Taxonomy" id="1473156"/>
    <lineage>
        <taxon>Bacteria</taxon>
        <taxon>Pseudomonadati</taxon>
        <taxon>Pseudomonadota</taxon>
        <taxon>Gammaproteobacteria</taxon>
        <taxon>Oceanospirillales</taxon>
        <taxon>Oceanospirillaceae</taxon>
        <taxon>Litoribrevibacter</taxon>
    </lineage>
</organism>
<sequence>MTLACLLWFNQGMAKELILATSKSIPPYIIEETESGVQLDRVKAVFEHAGHHIKKVIFTSNKRSELLLQQKKVDAIINAPINQSTIFYSEPVIRYQNVAITLTSSGFTLNHIEDLRHYRVMAFQNASKFLGPIYSDMVKQNPTYYEAINQQAQLERLYLKQVDVIILEHRIFEYFNQLYLEAGHYSSPVSYHYIFPSAPRSVGFHDEHLRDQFNLSLHELFKSESTASPAEARSSNSSSTKPPSTKPPSTKPNGSKTNSSKTITPGHN</sequence>
<gene>
    <name evidence="2" type="ORF">GCM10007876_35710</name>
</gene>
<comment type="caution">
    <text evidence="2">The sequence shown here is derived from an EMBL/GenBank/DDBJ whole genome shotgun (WGS) entry which is preliminary data.</text>
</comment>
<name>A0AA37SEN7_9GAMM</name>
<dbReference type="Proteomes" id="UP001161389">
    <property type="component" value="Unassembled WGS sequence"/>
</dbReference>